<evidence type="ECO:0008006" key="9">
    <source>
        <dbReference type="Google" id="ProtNLM"/>
    </source>
</evidence>
<protein>
    <recommendedName>
        <fullName evidence="9">FUN14 family protein</fullName>
    </recommendedName>
</protein>
<evidence type="ECO:0000256" key="2">
    <source>
        <dbReference type="ARBA" id="ARBA00009160"/>
    </source>
</evidence>
<name>A0A9P4TY98_9PEZI</name>
<evidence type="ECO:0000256" key="6">
    <source>
        <dbReference type="SAM" id="Phobius"/>
    </source>
</evidence>
<evidence type="ECO:0000256" key="4">
    <source>
        <dbReference type="ARBA" id="ARBA00022989"/>
    </source>
</evidence>
<dbReference type="AlphaFoldDB" id="A0A9P4TY98"/>
<comment type="caution">
    <text evidence="7">The sequence shown here is derived from an EMBL/GenBank/DDBJ whole genome shotgun (WGS) entry which is preliminary data.</text>
</comment>
<gene>
    <name evidence="7" type="ORF">EJ08DRAFT_734143</name>
</gene>
<evidence type="ECO:0000313" key="8">
    <source>
        <dbReference type="Proteomes" id="UP000800235"/>
    </source>
</evidence>
<keyword evidence="5 6" id="KW-0472">Membrane</keyword>
<dbReference type="Pfam" id="PF04930">
    <property type="entry name" value="FUN14"/>
    <property type="match status" value="1"/>
</dbReference>
<feature type="transmembrane region" description="Helical" evidence="6">
    <location>
        <begin position="12"/>
        <end position="31"/>
    </location>
</feature>
<evidence type="ECO:0000313" key="7">
    <source>
        <dbReference type="EMBL" id="KAF2430355.1"/>
    </source>
</evidence>
<dbReference type="Proteomes" id="UP000800235">
    <property type="component" value="Unassembled WGS sequence"/>
</dbReference>
<sequence>MASRLLFRPLSPFVFTSTLCACPLIIAPLIIRRRPILMDTLQKPLGGGSSFSQYKSDSKTPVVKDGRMNPNAVKQISSGSILGLVGGVAVSMFSKPLALLIGLLVFGVQFLESKAGVHLIPYQKLQGVFKNIDVKSAVQDNVAFKMSFGITFALAAFAKF</sequence>
<feature type="transmembrane region" description="Helical" evidence="6">
    <location>
        <begin position="142"/>
        <end position="158"/>
    </location>
</feature>
<evidence type="ECO:0000256" key="3">
    <source>
        <dbReference type="ARBA" id="ARBA00022692"/>
    </source>
</evidence>
<dbReference type="OrthoDB" id="3990500at2759"/>
<dbReference type="GO" id="GO:0016020">
    <property type="term" value="C:membrane"/>
    <property type="evidence" value="ECO:0007669"/>
    <property type="project" value="UniProtKB-SubCell"/>
</dbReference>
<reference evidence="7" key="1">
    <citation type="journal article" date="2020" name="Stud. Mycol.">
        <title>101 Dothideomycetes genomes: a test case for predicting lifestyles and emergence of pathogens.</title>
        <authorList>
            <person name="Haridas S."/>
            <person name="Albert R."/>
            <person name="Binder M."/>
            <person name="Bloem J."/>
            <person name="Labutti K."/>
            <person name="Salamov A."/>
            <person name="Andreopoulos B."/>
            <person name="Baker S."/>
            <person name="Barry K."/>
            <person name="Bills G."/>
            <person name="Bluhm B."/>
            <person name="Cannon C."/>
            <person name="Castanera R."/>
            <person name="Culley D."/>
            <person name="Daum C."/>
            <person name="Ezra D."/>
            <person name="Gonzalez J."/>
            <person name="Henrissat B."/>
            <person name="Kuo A."/>
            <person name="Liang C."/>
            <person name="Lipzen A."/>
            <person name="Lutzoni F."/>
            <person name="Magnuson J."/>
            <person name="Mondo S."/>
            <person name="Nolan M."/>
            <person name="Ohm R."/>
            <person name="Pangilinan J."/>
            <person name="Park H.-J."/>
            <person name="Ramirez L."/>
            <person name="Alfaro M."/>
            <person name="Sun H."/>
            <person name="Tritt A."/>
            <person name="Yoshinaga Y."/>
            <person name="Zwiers L.-H."/>
            <person name="Turgeon B."/>
            <person name="Goodwin S."/>
            <person name="Spatafora J."/>
            <person name="Crous P."/>
            <person name="Grigoriev I."/>
        </authorList>
    </citation>
    <scope>NUCLEOTIDE SEQUENCE</scope>
    <source>
        <strain evidence="7">CBS 130266</strain>
    </source>
</reference>
<organism evidence="7 8">
    <name type="scientific">Tothia fuscella</name>
    <dbReference type="NCBI Taxonomy" id="1048955"/>
    <lineage>
        <taxon>Eukaryota</taxon>
        <taxon>Fungi</taxon>
        <taxon>Dikarya</taxon>
        <taxon>Ascomycota</taxon>
        <taxon>Pezizomycotina</taxon>
        <taxon>Dothideomycetes</taxon>
        <taxon>Pleosporomycetidae</taxon>
        <taxon>Venturiales</taxon>
        <taxon>Cylindrosympodiaceae</taxon>
        <taxon>Tothia</taxon>
    </lineage>
</organism>
<evidence type="ECO:0000256" key="1">
    <source>
        <dbReference type="ARBA" id="ARBA00004370"/>
    </source>
</evidence>
<evidence type="ECO:0000256" key="5">
    <source>
        <dbReference type="ARBA" id="ARBA00023136"/>
    </source>
</evidence>
<keyword evidence="4 6" id="KW-1133">Transmembrane helix</keyword>
<keyword evidence="3 6" id="KW-0812">Transmembrane</keyword>
<proteinExistence type="inferred from homology"/>
<dbReference type="EMBL" id="MU007039">
    <property type="protein sequence ID" value="KAF2430355.1"/>
    <property type="molecule type" value="Genomic_DNA"/>
</dbReference>
<dbReference type="PROSITE" id="PS51257">
    <property type="entry name" value="PROKAR_LIPOPROTEIN"/>
    <property type="match status" value="1"/>
</dbReference>
<feature type="transmembrane region" description="Helical" evidence="6">
    <location>
        <begin position="81"/>
        <end position="106"/>
    </location>
</feature>
<dbReference type="InterPro" id="IPR007014">
    <property type="entry name" value="FUN14"/>
</dbReference>
<keyword evidence="8" id="KW-1185">Reference proteome</keyword>
<comment type="similarity">
    <text evidence="2">Belongs to the FUN14 family.</text>
</comment>
<accession>A0A9P4TY98</accession>
<comment type="subcellular location">
    <subcellularLocation>
        <location evidence="1">Membrane</location>
    </subcellularLocation>
</comment>